<organism evidence="1">
    <name type="scientific">uncultured Caudovirales phage</name>
    <dbReference type="NCBI Taxonomy" id="2100421"/>
    <lineage>
        <taxon>Viruses</taxon>
        <taxon>Duplodnaviria</taxon>
        <taxon>Heunggongvirae</taxon>
        <taxon>Uroviricota</taxon>
        <taxon>Caudoviricetes</taxon>
        <taxon>Peduoviridae</taxon>
        <taxon>Maltschvirus</taxon>
        <taxon>Maltschvirus maltsch</taxon>
    </lineage>
</organism>
<accession>A0A6J5N751</accession>
<evidence type="ECO:0000313" key="1">
    <source>
        <dbReference type="EMBL" id="CAB4154242.1"/>
    </source>
</evidence>
<gene>
    <name evidence="1" type="ORF">UFOVP629_17</name>
</gene>
<dbReference type="EMBL" id="LR796612">
    <property type="protein sequence ID" value="CAB4154242.1"/>
    <property type="molecule type" value="Genomic_DNA"/>
</dbReference>
<proteinExistence type="predicted"/>
<name>A0A6J5N751_9CAUD</name>
<sequence>MALNTPGFDFASRDYNNIRTDLMARASRVTPEWVDRDPSDFGVLMVDLWAYMGDIMHYYIDRAAGESFVSTATQKESLLALANLFDYTPFTRTSSTATVYVSSSASSSTSYPITIPANTVFTGPDNLEFFSNSDVVVTYASSSNVAVLVTQGTKIVEEVLTTSASGQVGQAYSLAKLSAVPTSAQVYVYEDGVNPTAWNRITDVSLASTGSSVYSVNVNANNETQIVFGNRISGRVPPTNTKITVTYYVTNGADGNLSQGKITSFKSSPPQYIQMGQASTAAVGGSSGETVDSIKTSLKAVIKSQNRAVTLQDFVDLALIIPGVYKSVAKYDPSATSGGSVTVYGLPYIASYPSYSAASVGISAAVQSEIVSSIQPLATLGVSVYAGSSVTLIPKNITATIYVDESYVASSITTAVSSVLDTLFELPSIDFGEDLKIGDVYRAIHNVEGVLYATVTISGSTPTNIQLIKKGTYTLATSGGITTSS</sequence>
<protein>
    <submittedName>
        <fullName evidence="1">Baseplate wedge subunit</fullName>
    </submittedName>
</protein>
<reference evidence="1" key="1">
    <citation type="submission" date="2020-04" db="EMBL/GenBank/DDBJ databases">
        <authorList>
            <person name="Chiriac C."/>
            <person name="Salcher M."/>
            <person name="Ghai R."/>
            <person name="Kavagutti S V."/>
        </authorList>
    </citation>
    <scope>NUCLEOTIDE SEQUENCE</scope>
</reference>